<feature type="domain" description="PTS EIIA type-2" evidence="6">
    <location>
        <begin position="530"/>
        <end position="671"/>
    </location>
</feature>
<dbReference type="EMBL" id="JQIF01000014">
    <property type="protein sequence ID" value="KGJ54601.1"/>
    <property type="molecule type" value="Genomic_DNA"/>
</dbReference>
<dbReference type="GO" id="GO:0008982">
    <property type="term" value="F:protein-N(PI)-phosphohistidine-sugar phosphotransferase activity"/>
    <property type="evidence" value="ECO:0007669"/>
    <property type="project" value="InterPro"/>
</dbReference>
<dbReference type="AlphaFoldDB" id="A0A099IAJ4"/>
<keyword evidence="1" id="KW-0808">Transferase</keyword>
<keyword evidence="5" id="KW-0804">Transcription</keyword>
<dbReference type="InterPro" id="IPR013196">
    <property type="entry name" value="HTH_11"/>
</dbReference>
<reference evidence="9 10" key="1">
    <citation type="submission" date="2014-08" db="EMBL/GenBank/DDBJ databases">
        <title>Clostridium innocuum, an unnegligible vancomycin-resistant pathogen causing extra-intestinal infections.</title>
        <authorList>
            <person name="Feng Y."/>
            <person name="Chiu C.-H."/>
        </authorList>
    </citation>
    <scope>NUCLEOTIDE SEQUENCE [LARGE SCALE GENOMIC DNA]</scope>
    <source>
        <strain evidence="9 10">AN88</strain>
    </source>
</reference>
<dbReference type="PANTHER" id="PTHR30185">
    <property type="entry name" value="CRYPTIC BETA-GLUCOSIDE BGL OPERON ANTITERMINATOR"/>
    <property type="match status" value="1"/>
</dbReference>
<evidence type="ECO:0000256" key="1">
    <source>
        <dbReference type="ARBA" id="ARBA00022679"/>
    </source>
</evidence>
<dbReference type="GO" id="GO:0009401">
    <property type="term" value="P:phosphoenolpyruvate-dependent sugar phosphotransferase system"/>
    <property type="evidence" value="ECO:0007669"/>
    <property type="project" value="InterPro"/>
</dbReference>
<dbReference type="PROSITE" id="PS51372">
    <property type="entry name" value="PRD_2"/>
    <property type="match status" value="1"/>
</dbReference>
<gene>
    <name evidence="9" type="ORF">CIAN88_02960</name>
</gene>
<dbReference type="InterPro" id="IPR036388">
    <property type="entry name" value="WH-like_DNA-bd_sf"/>
</dbReference>
<evidence type="ECO:0000259" key="6">
    <source>
        <dbReference type="PROSITE" id="PS51094"/>
    </source>
</evidence>
<dbReference type="InterPro" id="IPR050661">
    <property type="entry name" value="BglG_antiterminators"/>
</dbReference>
<evidence type="ECO:0000256" key="2">
    <source>
        <dbReference type="ARBA" id="ARBA00022737"/>
    </source>
</evidence>
<keyword evidence="4" id="KW-0010">Activator</keyword>
<dbReference type="InterPro" id="IPR007737">
    <property type="entry name" value="Mga_HTH"/>
</dbReference>
<dbReference type="InterPro" id="IPR011608">
    <property type="entry name" value="PRD"/>
</dbReference>
<dbReference type="PANTHER" id="PTHR30185:SF9">
    <property type="entry name" value="MANNITOL-SPECIFIC PHOSPHOTRANSFERASE ENZYME IIA COMPONENT"/>
    <property type="match status" value="1"/>
</dbReference>
<dbReference type="GO" id="GO:0016829">
    <property type="term" value="F:lyase activity"/>
    <property type="evidence" value="ECO:0007669"/>
    <property type="project" value="UniProtKB-KW"/>
</dbReference>
<dbReference type="Gene3D" id="3.40.50.2300">
    <property type="match status" value="1"/>
</dbReference>
<sequence length="677" mass="78747">MNIMLNLDKRCQEILKRLMYAGGYLKIQDLADEMQISRRSVYYDITKINEWLEDQEIDPLVQERGKGIFVSSEQSRRIQEAMSDQGSDNYHVFTPDERNRIEICAIIIRSHPLYIENFMEVCQVSRNTVINDLKNVIRFLENYNLELTYDIKSGYRIAGDTIKKRAIFFMLFPSLWEYYDRQVVLAENEQYIREILVKLKKIESELHAEYVSGVLPTLAVFMSAIDKRSDQLTFSDMDEEEIVETKEYQLVSQYFPDLENGEKIYVTLHLLGSRLQTIPVNVMKEQDETYEISKNLVHEFERLTCIFFDQEEELVDAINAHLKTSLYRYRYGIQLGNPMLNSIKTEYEELYEITKKSCEYLEKKLGCLISDAEVAYITLHFGAFLTTNQTQKRNLRILIICPNGIGTGNMLRNEVASLVPQATEIVNLPLSQYEENHDFDVVISTVVLPKEKKLIVVHPILTDQDRVTILRNCMYTEPQANLQIQEIVRLATSYIPSSKLDEFEKDLQDYYSSIQIRTVPHRNFGQNLVYYLKPSHIQICREDCDWEEALRLSCRPLLMEDSITQEYVEAIVEDQRNRGLMMFLADGLVLAHAAIEKGVKQLDVALCTFKHPVTFLNGKQARIIIVLCAEDQTKHIRILNDVLNIFSKKKSIEQLAALESSEDIQSYIRAHTQENEG</sequence>
<evidence type="ECO:0000256" key="4">
    <source>
        <dbReference type="ARBA" id="ARBA00023159"/>
    </source>
</evidence>
<dbReference type="InterPro" id="IPR013011">
    <property type="entry name" value="PTS_EIIB_2"/>
</dbReference>
<dbReference type="Pfam" id="PF08279">
    <property type="entry name" value="HTH_11"/>
    <property type="match status" value="1"/>
</dbReference>
<organism evidence="9 10">
    <name type="scientific">Clostridium innocuum</name>
    <dbReference type="NCBI Taxonomy" id="1522"/>
    <lineage>
        <taxon>Bacteria</taxon>
        <taxon>Bacillati</taxon>
        <taxon>Bacillota</taxon>
        <taxon>Clostridia</taxon>
        <taxon>Eubacteriales</taxon>
        <taxon>Clostridiaceae</taxon>
        <taxon>Clostridium</taxon>
    </lineage>
</organism>
<dbReference type="Pfam" id="PF00359">
    <property type="entry name" value="PTS_EIIA_2"/>
    <property type="match status" value="1"/>
</dbReference>
<dbReference type="SUPFAM" id="SSF52794">
    <property type="entry name" value="PTS system IIB component-like"/>
    <property type="match status" value="1"/>
</dbReference>
<dbReference type="RefSeq" id="WP_044904001.1">
    <property type="nucleotide sequence ID" value="NZ_JAQCQO010000017.1"/>
</dbReference>
<dbReference type="GO" id="GO:0006355">
    <property type="term" value="P:regulation of DNA-templated transcription"/>
    <property type="evidence" value="ECO:0007669"/>
    <property type="project" value="InterPro"/>
</dbReference>
<dbReference type="InterPro" id="IPR036634">
    <property type="entry name" value="PRD_sf"/>
</dbReference>
<evidence type="ECO:0000256" key="5">
    <source>
        <dbReference type="ARBA" id="ARBA00023163"/>
    </source>
</evidence>
<feature type="domain" description="PTS EIIB type-2" evidence="7">
    <location>
        <begin position="395"/>
        <end position="481"/>
    </location>
</feature>
<dbReference type="CDD" id="cd05568">
    <property type="entry name" value="PTS_IIB_bgl_like"/>
    <property type="match status" value="1"/>
</dbReference>
<keyword evidence="9" id="KW-0456">Lyase</keyword>
<keyword evidence="2" id="KW-0677">Repeat</keyword>
<dbReference type="Gene3D" id="1.10.10.10">
    <property type="entry name" value="Winged helix-like DNA-binding domain superfamily/Winged helix DNA-binding domain"/>
    <property type="match status" value="1"/>
</dbReference>
<name>A0A099IAJ4_CLOIN</name>
<dbReference type="PROSITE" id="PS51099">
    <property type="entry name" value="PTS_EIIB_TYPE_2"/>
    <property type="match status" value="1"/>
</dbReference>
<dbReference type="InterPro" id="IPR036095">
    <property type="entry name" value="PTS_EIIB-like_sf"/>
</dbReference>
<dbReference type="Pfam" id="PF05043">
    <property type="entry name" value="Mga"/>
    <property type="match status" value="1"/>
</dbReference>
<dbReference type="InterPro" id="IPR036390">
    <property type="entry name" value="WH_DNA-bd_sf"/>
</dbReference>
<proteinExistence type="predicted"/>
<protein>
    <submittedName>
        <fullName evidence="9">Sugar lyase</fullName>
    </submittedName>
</protein>
<accession>A0A099IAJ4</accession>
<evidence type="ECO:0000259" key="7">
    <source>
        <dbReference type="PROSITE" id="PS51099"/>
    </source>
</evidence>
<dbReference type="Proteomes" id="UP000030008">
    <property type="component" value="Unassembled WGS sequence"/>
</dbReference>
<dbReference type="InterPro" id="IPR002178">
    <property type="entry name" value="PTS_EIIA_type-2_dom"/>
</dbReference>
<evidence type="ECO:0000259" key="8">
    <source>
        <dbReference type="PROSITE" id="PS51372"/>
    </source>
</evidence>
<dbReference type="Gene3D" id="3.40.930.10">
    <property type="entry name" value="Mannitol-specific EII, Chain A"/>
    <property type="match status" value="1"/>
</dbReference>
<feature type="domain" description="PRD" evidence="8">
    <location>
        <begin position="284"/>
        <end position="391"/>
    </location>
</feature>
<evidence type="ECO:0000313" key="10">
    <source>
        <dbReference type="Proteomes" id="UP000030008"/>
    </source>
</evidence>
<dbReference type="PROSITE" id="PS51094">
    <property type="entry name" value="PTS_EIIA_TYPE_2"/>
    <property type="match status" value="1"/>
</dbReference>
<dbReference type="SUPFAM" id="SSF63520">
    <property type="entry name" value="PTS-regulatory domain, PRD"/>
    <property type="match status" value="1"/>
</dbReference>
<dbReference type="Gene3D" id="1.10.1790.10">
    <property type="entry name" value="PRD domain"/>
    <property type="match status" value="1"/>
</dbReference>
<dbReference type="SUPFAM" id="SSF55804">
    <property type="entry name" value="Phoshotransferase/anion transport protein"/>
    <property type="match status" value="1"/>
</dbReference>
<dbReference type="InterPro" id="IPR016152">
    <property type="entry name" value="PTrfase/Anion_transptr"/>
</dbReference>
<dbReference type="Pfam" id="PF00874">
    <property type="entry name" value="PRD"/>
    <property type="match status" value="1"/>
</dbReference>
<comment type="caution">
    <text evidence="9">The sequence shown here is derived from an EMBL/GenBank/DDBJ whole genome shotgun (WGS) entry which is preliminary data.</text>
</comment>
<evidence type="ECO:0000313" key="9">
    <source>
        <dbReference type="EMBL" id="KGJ54601.1"/>
    </source>
</evidence>
<keyword evidence="3" id="KW-0805">Transcription regulation</keyword>
<evidence type="ECO:0000256" key="3">
    <source>
        <dbReference type="ARBA" id="ARBA00023015"/>
    </source>
</evidence>
<dbReference type="SUPFAM" id="SSF46785">
    <property type="entry name" value="Winged helix' DNA-binding domain"/>
    <property type="match status" value="1"/>
</dbReference>